<dbReference type="PROSITE" id="PS50262">
    <property type="entry name" value="G_PROTEIN_RECEP_F1_2"/>
    <property type="match status" value="1"/>
</dbReference>
<evidence type="ECO:0000256" key="7">
    <source>
        <dbReference type="ARBA" id="ARBA00023224"/>
    </source>
</evidence>
<dbReference type="Gene3D" id="1.20.1070.10">
    <property type="entry name" value="Rhodopsin 7-helix transmembrane proteins"/>
    <property type="match status" value="1"/>
</dbReference>
<dbReference type="CDD" id="cd00637">
    <property type="entry name" value="7tm_classA_rhodopsin-like"/>
    <property type="match status" value="1"/>
</dbReference>
<evidence type="ECO:0000256" key="2">
    <source>
        <dbReference type="ARBA" id="ARBA00022692"/>
    </source>
</evidence>
<proteinExistence type="predicted"/>
<evidence type="ECO:0000256" key="1">
    <source>
        <dbReference type="ARBA" id="ARBA00004141"/>
    </source>
</evidence>
<dbReference type="GO" id="GO:0005886">
    <property type="term" value="C:plasma membrane"/>
    <property type="evidence" value="ECO:0007669"/>
    <property type="project" value="TreeGrafter"/>
</dbReference>
<gene>
    <name evidence="10" type="primary">ORF221725</name>
</gene>
<feature type="domain" description="G-protein coupled receptors family 1 profile" evidence="9">
    <location>
        <begin position="50"/>
        <end position="240"/>
    </location>
</feature>
<feature type="transmembrane region" description="Helical" evidence="8">
    <location>
        <begin position="70"/>
        <end position="93"/>
    </location>
</feature>
<sequence>FDHSDNSSHDFGYNEHLKCGISIDRSPGMAATHYISVFVYPILLLHGIVGNLLAIPILISVSKSAWSTVIYLACLAGTDLILLLIRCGSTWYFEVVKVNLSEKIMNSSDAACKAYNFSFMCIEHMNPWLVASISVDMMIATRWPMRTYVMCTLERARYVLLLISILVVCLDINLFWTHGVPKPGYPCLYTEEFSDIFKERIWPVLDNAIGTYLPLATVTICFIITASTMIHRPASLGKDL</sequence>
<dbReference type="AlphaFoldDB" id="A0A0B7C355"/>
<organism evidence="10">
    <name type="scientific">Arion vulgaris</name>
    <dbReference type="NCBI Taxonomy" id="1028688"/>
    <lineage>
        <taxon>Eukaryota</taxon>
        <taxon>Metazoa</taxon>
        <taxon>Spiralia</taxon>
        <taxon>Lophotrochozoa</taxon>
        <taxon>Mollusca</taxon>
        <taxon>Gastropoda</taxon>
        <taxon>Heterobranchia</taxon>
        <taxon>Euthyneura</taxon>
        <taxon>Panpulmonata</taxon>
        <taxon>Eupulmonata</taxon>
        <taxon>Stylommatophora</taxon>
        <taxon>Helicina</taxon>
        <taxon>Arionoidea</taxon>
        <taxon>Arionidae</taxon>
        <taxon>Arion</taxon>
    </lineage>
</organism>
<keyword evidence="5 8" id="KW-0472">Membrane</keyword>
<feature type="transmembrane region" description="Helical" evidence="8">
    <location>
        <begin position="156"/>
        <end position="176"/>
    </location>
</feature>
<evidence type="ECO:0000256" key="8">
    <source>
        <dbReference type="SAM" id="Phobius"/>
    </source>
</evidence>
<dbReference type="GO" id="GO:0004930">
    <property type="term" value="F:G protein-coupled receptor activity"/>
    <property type="evidence" value="ECO:0007669"/>
    <property type="project" value="UniProtKB-KW"/>
</dbReference>
<keyword evidence="3 8" id="KW-1133">Transmembrane helix</keyword>
<evidence type="ECO:0000256" key="5">
    <source>
        <dbReference type="ARBA" id="ARBA00023136"/>
    </source>
</evidence>
<evidence type="ECO:0000256" key="4">
    <source>
        <dbReference type="ARBA" id="ARBA00023040"/>
    </source>
</evidence>
<evidence type="ECO:0000313" key="10">
    <source>
        <dbReference type="EMBL" id="CEK99617.1"/>
    </source>
</evidence>
<feature type="transmembrane region" description="Helical" evidence="8">
    <location>
        <begin position="209"/>
        <end position="230"/>
    </location>
</feature>
<reference evidence="10" key="1">
    <citation type="submission" date="2014-12" db="EMBL/GenBank/DDBJ databases">
        <title>Insight into the proteome of Arion vulgaris.</title>
        <authorList>
            <person name="Aradska J."/>
            <person name="Bulat T."/>
            <person name="Smidak R."/>
            <person name="Sarate P."/>
            <person name="Gangsoo J."/>
            <person name="Sialana F."/>
            <person name="Bilban M."/>
            <person name="Lubec G."/>
        </authorList>
    </citation>
    <scope>NUCLEOTIDE SEQUENCE</scope>
    <source>
        <tissue evidence="10">Skin</tissue>
    </source>
</reference>
<keyword evidence="4" id="KW-0297">G-protein coupled receptor</keyword>
<protein>
    <recommendedName>
        <fullName evidence="9">G-protein coupled receptors family 1 profile domain-containing protein</fullName>
    </recommendedName>
</protein>
<evidence type="ECO:0000256" key="3">
    <source>
        <dbReference type="ARBA" id="ARBA00022989"/>
    </source>
</evidence>
<comment type="subcellular location">
    <subcellularLocation>
        <location evidence="1">Membrane</location>
        <topology evidence="1">Multi-pass membrane protein</topology>
    </subcellularLocation>
</comment>
<keyword evidence="7" id="KW-0807">Transducer</keyword>
<evidence type="ECO:0000259" key="9">
    <source>
        <dbReference type="PROSITE" id="PS50262"/>
    </source>
</evidence>
<dbReference type="PANTHER" id="PTHR24243:SF230">
    <property type="entry name" value="G-PROTEIN COUPLED RECEPTORS FAMILY 1 PROFILE DOMAIN-CONTAINING PROTEIN"/>
    <property type="match status" value="1"/>
</dbReference>
<feature type="non-terminal residue" evidence="10">
    <location>
        <position position="1"/>
    </location>
</feature>
<dbReference type="EMBL" id="HACG01052746">
    <property type="protein sequence ID" value="CEK99617.1"/>
    <property type="molecule type" value="Transcribed_RNA"/>
</dbReference>
<dbReference type="InterPro" id="IPR017452">
    <property type="entry name" value="GPCR_Rhodpsn_7TM"/>
</dbReference>
<dbReference type="InterPro" id="IPR000276">
    <property type="entry name" value="GPCR_Rhodpsn"/>
</dbReference>
<dbReference type="PANTHER" id="PTHR24243">
    <property type="entry name" value="G-PROTEIN COUPLED RECEPTOR"/>
    <property type="match status" value="1"/>
</dbReference>
<dbReference type="PRINTS" id="PR00237">
    <property type="entry name" value="GPCRRHODOPSN"/>
</dbReference>
<keyword evidence="6" id="KW-0675">Receptor</keyword>
<evidence type="ECO:0000256" key="6">
    <source>
        <dbReference type="ARBA" id="ARBA00023170"/>
    </source>
</evidence>
<dbReference type="Pfam" id="PF00001">
    <property type="entry name" value="7tm_1"/>
    <property type="match status" value="1"/>
</dbReference>
<keyword evidence="2 8" id="KW-0812">Transmembrane</keyword>
<feature type="non-terminal residue" evidence="10">
    <location>
        <position position="240"/>
    </location>
</feature>
<accession>A0A0B7C355</accession>
<name>A0A0B7C355_9EUPU</name>
<dbReference type="SUPFAM" id="SSF81321">
    <property type="entry name" value="Family A G protein-coupled receptor-like"/>
    <property type="match status" value="1"/>
</dbReference>
<feature type="transmembrane region" description="Helical" evidence="8">
    <location>
        <begin position="34"/>
        <end position="58"/>
    </location>
</feature>